<dbReference type="EMBL" id="CP000431">
    <property type="protein sequence ID" value="ABG94485.1"/>
    <property type="molecule type" value="Genomic_DNA"/>
</dbReference>
<reference evidence="3" key="1">
    <citation type="journal article" date="2006" name="Proc. Natl. Acad. Sci. U.S.A.">
        <title>The complete genome of Rhodococcus sp. RHA1 provides insights into a catabolic powerhouse.</title>
        <authorList>
            <person name="McLeod M.P."/>
            <person name="Warren R.L."/>
            <person name="Hsiao W.W.L."/>
            <person name="Araki N."/>
            <person name="Myhre M."/>
            <person name="Fernandes C."/>
            <person name="Miyazawa D."/>
            <person name="Wong W."/>
            <person name="Lillquist A.L."/>
            <person name="Wang D."/>
            <person name="Dosanjh M."/>
            <person name="Hara H."/>
            <person name="Petrescu A."/>
            <person name="Morin R.D."/>
            <person name="Yang G."/>
            <person name="Stott J.M."/>
            <person name="Schein J.E."/>
            <person name="Shin H."/>
            <person name="Smailus D."/>
            <person name="Siddiqui A.S."/>
            <person name="Marra M.A."/>
            <person name="Jones S.J.M."/>
            <person name="Holt R."/>
            <person name="Brinkman F.S.L."/>
            <person name="Miyauchi K."/>
            <person name="Fukuda M."/>
            <person name="Davies J.E."/>
            <person name="Mohn W.W."/>
            <person name="Eltis L.D."/>
        </authorList>
    </citation>
    <scope>NUCLEOTIDE SEQUENCE [LARGE SCALE GENOMIC DNA]</scope>
    <source>
        <strain evidence="3">RHA1</strain>
    </source>
</reference>
<sequence>MQNASGSVCRTGTLDLTIRCCDHRWNRPGHPDRNEPRAVRVAERDRVLWAPNTRQVRSHSVDDRMTNDPNRLAILDRRNR</sequence>
<dbReference type="KEGG" id="rha:RHA1_ro02680"/>
<evidence type="ECO:0000313" key="3">
    <source>
        <dbReference type="Proteomes" id="UP000008710"/>
    </source>
</evidence>
<dbReference type="HOGENOM" id="CLU_2587396_0_0_11"/>
<feature type="region of interest" description="Disordered" evidence="1">
    <location>
        <begin position="58"/>
        <end position="80"/>
    </location>
</feature>
<organism evidence="2 3">
    <name type="scientific">Rhodococcus jostii (strain RHA1)</name>
    <dbReference type="NCBI Taxonomy" id="101510"/>
    <lineage>
        <taxon>Bacteria</taxon>
        <taxon>Bacillati</taxon>
        <taxon>Actinomycetota</taxon>
        <taxon>Actinomycetes</taxon>
        <taxon>Mycobacteriales</taxon>
        <taxon>Nocardiaceae</taxon>
        <taxon>Rhodococcus</taxon>
    </lineage>
</organism>
<protein>
    <submittedName>
        <fullName evidence="2">Uncharacterized protein</fullName>
    </submittedName>
</protein>
<gene>
    <name evidence="2" type="ordered locus">RHA1_ro02680</name>
</gene>
<name>Q0SDA1_RHOJR</name>
<proteinExistence type="predicted"/>
<dbReference type="Proteomes" id="UP000008710">
    <property type="component" value="Chromosome"/>
</dbReference>
<evidence type="ECO:0000313" key="2">
    <source>
        <dbReference type="EMBL" id="ABG94485.1"/>
    </source>
</evidence>
<dbReference type="AlphaFoldDB" id="Q0SDA1"/>
<evidence type="ECO:0000256" key="1">
    <source>
        <dbReference type="SAM" id="MobiDB-lite"/>
    </source>
</evidence>
<accession>Q0SDA1</accession>